<organism evidence="3 4">
    <name type="scientific">Vallitalea guaymasensis</name>
    <dbReference type="NCBI Taxonomy" id="1185412"/>
    <lineage>
        <taxon>Bacteria</taxon>
        <taxon>Bacillati</taxon>
        <taxon>Bacillota</taxon>
        <taxon>Clostridia</taxon>
        <taxon>Lachnospirales</taxon>
        <taxon>Vallitaleaceae</taxon>
        <taxon>Vallitalea</taxon>
    </lineage>
</organism>
<keyword evidence="4" id="KW-1185">Reference proteome</keyword>
<dbReference type="Proteomes" id="UP000677305">
    <property type="component" value="Chromosome"/>
</dbReference>
<dbReference type="KEGG" id="vgu:HYG85_18350"/>
<gene>
    <name evidence="3" type="ORF">HYG85_18350</name>
</gene>
<dbReference type="Gene3D" id="2.30.30.40">
    <property type="entry name" value="SH3 Domains"/>
    <property type="match status" value="1"/>
</dbReference>
<evidence type="ECO:0000259" key="2">
    <source>
        <dbReference type="PROSITE" id="PS51781"/>
    </source>
</evidence>
<name>A0A8J8SDD9_9FIRM</name>
<proteinExistence type="predicted"/>
<sequence>MSKKVVALFLVMGVILTFSQNTFAKDTMNNSKNNMILTESIGQEFISDGYVYGDNVYFREEPNPSSTILGVFDKGERVAYYGNDGAYQYVYRYKTGQFGYVHFRYLYFVNEY</sequence>
<evidence type="ECO:0000313" key="4">
    <source>
        <dbReference type="Proteomes" id="UP000677305"/>
    </source>
</evidence>
<dbReference type="EMBL" id="CP058561">
    <property type="protein sequence ID" value="QUH30773.1"/>
    <property type="molecule type" value="Genomic_DNA"/>
</dbReference>
<evidence type="ECO:0000313" key="3">
    <source>
        <dbReference type="EMBL" id="QUH30773.1"/>
    </source>
</evidence>
<accession>A0A8J8SDD9</accession>
<dbReference type="PROSITE" id="PS51781">
    <property type="entry name" value="SH3B"/>
    <property type="match status" value="1"/>
</dbReference>
<feature type="signal peptide" evidence="1">
    <location>
        <begin position="1"/>
        <end position="24"/>
    </location>
</feature>
<protein>
    <submittedName>
        <fullName evidence="3">SH3 domain-containing protein</fullName>
    </submittedName>
</protein>
<evidence type="ECO:0000256" key="1">
    <source>
        <dbReference type="SAM" id="SignalP"/>
    </source>
</evidence>
<dbReference type="AlphaFoldDB" id="A0A8J8SDD9"/>
<dbReference type="Pfam" id="PF08239">
    <property type="entry name" value="SH3_3"/>
    <property type="match status" value="1"/>
</dbReference>
<reference evidence="3 4" key="1">
    <citation type="submission" date="2020-07" db="EMBL/GenBank/DDBJ databases">
        <title>Vallitalea guaymasensis genome.</title>
        <authorList>
            <person name="Postec A."/>
        </authorList>
    </citation>
    <scope>NUCLEOTIDE SEQUENCE [LARGE SCALE GENOMIC DNA]</scope>
    <source>
        <strain evidence="3 4">Ra1766G1</strain>
    </source>
</reference>
<feature type="chain" id="PRO_5035256070" evidence="1">
    <location>
        <begin position="25"/>
        <end position="112"/>
    </location>
</feature>
<feature type="domain" description="SH3b" evidence="2">
    <location>
        <begin position="46"/>
        <end position="110"/>
    </location>
</feature>
<dbReference type="InterPro" id="IPR003646">
    <property type="entry name" value="SH3-like_bac-type"/>
</dbReference>
<dbReference type="RefSeq" id="WP_212690898.1">
    <property type="nucleotide sequence ID" value="NZ_CP058561.1"/>
</dbReference>
<keyword evidence="1" id="KW-0732">Signal</keyword>